<feature type="domain" description="Carboxylesterase type B" evidence="5">
    <location>
        <begin position="189"/>
        <end position="424"/>
    </location>
</feature>
<evidence type="ECO:0000256" key="1">
    <source>
        <dbReference type="ARBA" id="ARBA00005964"/>
    </source>
</evidence>
<name>A0ABN8IWX9_9NEOP</name>
<evidence type="ECO:0000256" key="2">
    <source>
        <dbReference type="ARBA" id="ARBA00022487"/>
    </source>
</evidence>
<organism evidence="6 7">
    <name type="scientific">Iphiclides podalirius</name>
    <name type="common">scarce swallowtail</name>
    <dbReference type="NCBI Taxonomy" id="110791"/>
    <lineage>
        <taxon>Eukaryota</taxon>
        <taxon>Metazoa</taxon>
        <taxon>Ecdysozoa</taxon>
        <taxon>Arthropoda</taxon>
        <taxon>Hexapoda</taxon>
        <taxon>Insecta</taxon>
        <taxon>Pterygota</taxon>
        <taxon>Neoptera</taxon>
        <taxon>Endopterygota</taxon>
        <taxon>Lepidoptera</taxon>
        <taxon>Glossata</taxon>
        <taxon>Ditrysia</taxon>
        <taxon>Papilionoidea</taxon>
        <taxon>Papilionidae</taxon>
        <taxon>Papilioninae</taxon>
        <taxon>Iphiclides</taxon>
    </lineage>
</organism>
<dbReference type="EMBL" id="OW152817">
    <property type="protein sequence ID" value="CAH2068918.1"/>
    <property type="molecule type" value="Genomic_DNA"/>
</dbReference>
<dbReference type="InterPro" id="IPR002018">
    <property type="entry name" value="CarbesteraseB"/>
</dbReference>
<evidence type="ECO:0000256" key="3">
    <source>
        <dbReference type="ARBA" id="ARBA00022801"/>
    </source>
</evidence>
<keyword evidence="3" id="KW-0378">Hydrolase</keyword>
<dbReference type="Gene3D" id="3.40.50.1820">
    <property type="entry name" value="alpha/beta hydrolase"/>
    <property type="match status" value="2"/>
</dbReference>
<feature type="non-terminal residue" evidence="6">
    <location>
        <position position="525"/>
    </location>
</feature>
<dbReference type="InterPro" id="IPR029058">
    <property type="entry name" value="AB_hydrolase_fold"/>
</dbReference>
<dbReference type="SUPFAM" id="SSF53474">
    <property type="entry name" value="alpha/beta-Hydrolases"/>
    <property type="match status" value="1"/>
</dbReference>
<dbReference type="Proteomes" id="UP000837857">
    <property type="component" value="Chromosome 5"/>
</dbReference>
<gene>
    <name evidence="6" type="ORF">IPOD504_LOCUS14610</name>
</gene>
<evidence type="ECO:0000256" key="4">
    <source>
        <dbReference type="ARBA" id="ARBA00023180"/>
    </source>
</evidence>
<keyword evidence="7" id="KW-1185">Reference proteome</keyword>
<proteinExistence type="inferred from homology"/>
<dbReference type="PANTHER" id="PTHR43142:SF1">
    <property type="entry name" value="CARBOXYLIC ESTER HYDROLASE"/>
    <property type="match status" value="1"/>
</dbReference>
<accession>A0ABN8IWX9</accession>
<comment type="similarity">
    <text evidence="1">Belongs to the type-B carboxylesterase/lipase family.</text>
</comment>
<dbReference type="PANTHER" id="PTHR43142">
    <property type="entry name" value="CARBOXYLIC ESTER HYDROLASE"/>
    <property type="match status" value="1"/>
</dbReference>
<reference evidence="6" key="1">
    <citation type="submission" date="2022-03" db="EMBL/GenBank/DDBJ databases">
        <authorList>
            <person name="Martin H S."/>
        </authorList>
    </citation>
    <scope>NUCLEOTIDE SEQUENCE</scope>
</reference>
<keyword evidence="4" id="KW-0325">Glycoprotein</keyword>
<evidence type="ECO:0000313" key="6">
    <source>
        <dbReference type="EMBL" id="CAH2068918.1"/>
    </source>
</evidence>
<protein>
    <recommendedName>
        <fullName evidence="5">Carboxylesterase type B domain-containing protein</fullName>
    </recommendedName>
</protein>
<keyword evidence="2" id="KW-0719">Serine esterase</keyword>
<evidence type="ECO:0000313" key="7">
    <source>
        <dbReference type="Proteomes" id="UP000837857"/>
    </source>
</evidence>
<dbReference type="Pfam" id="PF00135">
    <property type="entry name" value="COesterase"/>
    <property type="match status" value="1"/>
</dbReference>
<sequence>MPLSQPCSEIDEARFLCFENNIPPMEDDCITDLMKFSTNITSCQPVSVTINNVRTYLIQPNRWIIYAKTETLLTKYCNDEISQEPVFGTYLLTIDDDCEIRIKDLKLKKRQNRGKEISYPKFPNIQFPTIQANPTPGLQKPVNLNRVDLADIQFLNYLLQKSGKDRREVEVSYFCVLSAASVRGLEAARLVYTSQGPVRGYKTPGENIFIFYGIPYATAPTGSDRFKAPLPPPQWTETFEAVNMDIICLQLSYFPIGLEQQQEDCLVTNIYVPDTVETNMPVVVYVHGGGFQMLYGEFTTPKRLLREKNLVVVNFNYRLGPHGFLCLGTRDIPGNAGMKDQIALLRWVKNNIAKFNGNPHDVTVIGYSAGSAAIELLLLSPLARGLFNKVILESGSALAPFSVQMDPIENAWGYAKMLNYTGSSKVLDGNFTSLEEDAFPKEFVKMKKMMRTLWINFIMTGKPVANGSDFPLWPPVDVNGGPHMLLDTTMKLRGPLLQQRALFWDDIYGRYYRTPVPPSTPPLRK</sequence>
<evidence type="ECO:0000259" key="5">
    <source>
        <dbReference type="Pfam" id="PF00135"/>
    </source>
</evidence>